<dbReference type="PROSITE" id="PS51257">
    <property type="entry name" value="PROKAR_LIPOPROTEIN"/>
    <property type="match status" value="1"/>
</dbReference>
<name>A0A7Y7VA30_9PSED</name>
<dbReference type="Proteomes" id="UP000560470">
    <property type="component" value="Unassembled WGS sequence"/>
</dbReference>
<feature type="chain" id="PRO_5031030740" description="Outer membrane protein assembly factor BamE" evidence="1">
    <location>
        <begin position="23"/>
        <end position="126"/>
    </location>
</feature>
<gene>
    <name evidence="2" type="ORF">HX797_27585</name>
</gene>
<sequence>MFKKIFAVSACVITMTACQPIAKVSTALDYSAGVNISAVKMLAFVDKKTTKSDVIKSVGQPGLKFEVDGGEVWSYGYTYIPGVPFMGKKNLSETTVFEFDKRGVLVQHYKTDASPQSAVLPDVADL</sequence>
<evidence type="ECO:0008006" key="4">
    <source>
        <dbReference type="Google" id="ProtNLM"/>
    </source>
</evidence>
<feature type="signal peptide" evidence="1">
    <location>
        <begin position="1"/>
        <end position="22"/>
    </location>
</feature>
<keyword evidence="1" id="KW-0732">Signal</keyword>
<evidence type="ECO:0000313" key="3">
    <source>
        <dbReference type="Proteomes" id="UP000560470"/>
    </source>
</evidence>
<proteinExistence type="predicted"/>
<accession>A0A7Y7VA30</accession>
<comment type="caution">
    <text evidence="2">The sequence shown here is derived from an EMBL/GenBank/DDBJ whole genome shotgun (WGS) entry which is preliminary data.</text>
</comment>
<dbReference type="AlphaFoldDB" id="A0A7Y7VA30"/>
<reference evidence="2 3" key="1">
    <citation type="submission" date="2020-04" db="EMBL/GenBank/DDBJ databases">
        <title>Molecular characterization of pseudomonads from Agaricus bisporus reveal novel blotch 2 pathogens in Western Europe.</title>
        <authorList>
            <person name="Taparia T."/>
            <person name="Krijger M."/>
            <person name="Haynes E."/>
            <person name="Elpinstone J.G."/>
            <person name="Noble R."/>
            <person name="Van Der Wolf J."/>
        </authorList>
    </citation>
    <scope>NUCLEOTIDE SEQUENCE [LARGE SCALE GENOMIC DNA]</scope>
    <source>
        <strain evidence="2 3">B7002</strain>
    </source>
</reference>
<evidence type="ECO:0000313" key="2">
    <source>
        <dbReference type="EMBL" id="NVZ60030.1"/>
    </source>
</evidence>
<dbReference type="EMBL" id="JACAOZ010000041">
    <property type="protein sequence ID" value="NVZ60030.1"/>
    <property type="molecule type" value="Genomic_DNA"/>
</dbReference>
<protein>
    <recommendedName>
        <fullName evidence="4">Outer membrane protein assembly factor BamE</fullName>
    </recommendedName>
</protein>
<dbReference type="RefSeq" id="WP_177034928.1">
    <property type="nucleotide sequence ID" value="NZ_JACAOZ010000041.1"/>
</dbReference>
<organism evidence="2 3">
    <name type="scientific">Pseudomonas edaphica</name>
    <dbReference type="NCBI Taxonomy" id="2006980"/>
    <lineage>
        <taxon>Bacteria</taxon>
        <taxon>Pseudomonadati</taxon>
        <taxon>Pseudomonadota</taxon>
        <taxon>Gammaproteobacteria</taxon>
        <taxon>Pseudomonadales</taxon>
        <taxon>Pseudomonadaceae</taxon>
        <taxon>Pseudomonas</taxon>
    </lineage>
</organism>
<evidence type="ECO:0000256" key="1">
    <source>
        <dbReference type="SAM" id="SignalP"/>
    </source>
</evidence>